<dbReference type="PANTHER" id="PTHR43434:SF1">
    <property type="entry name" value="PHOSPHOGLYCOLATE PHOSPHATASE"/>
    <property type="match status" value="1"/>
</dbReference>
<comment type="caution">
    <text evidence="1">The sequence shown here is derived from an EMBL/GenBank/DDBJ whole genome shotgun (WGS) entry which is preliminary data.</text>
</comment>
<dbReference type="NCBIfam" id="TIGR01549">
    <property type="entry name" value="HAD-SF-IA-v1"/>
    <property type="match status" value="1"/>
</dbReference>
<dbReference type="InterPro" id="IPR041492">
    <property type="entry name" value="HAD_2"/>
</dbReference>
<accession>A0A1F6NEI8</accession>
<evidence type="ECO:0000313" key="2">
    <source>
        <dbReference type="Proteomes" id="UP000176300"/>
    </source>
</evidence>
<dbReference type="SUPFAM" id="SSF56784">
    <property type="entry name" value="HAD-like"/>
    <property type="match status" value="1"/>
</dbReference>
<sequence>MNAIIFDFDGVIHDTFELAYETSTRIFGKELSREEYKNFFNGNIYERAEIDEENSKIFFEMQDEVFGSLELKAETKIFLEKLTEKYSLFIITSNQEKTLNAYFQKSESTHIFKDIFGFETHTSKVKKFEQLFEKHNLKNDDCVFITDTLGDILEGHKAGVKSIAVDFGFHDRERLEKGNPHKIVSNFDEMLEAIEEIMADKKNE</sequence>
<dbReference type="InterPro" id="IPR050155">
    <property type="entry name" value="HAD-like_hydrolase_sf"/>
</dbReference>
<evidence type="ECO:0000313" key="1">
    <source>
        <dbReference type="EMBL" id="OGH82304.1"/>
    </source>
</evidence>
<name>A0A1F6NEI8_9BACT</name>
<dbReference type="Gene3D" id="1.10.150.240">
    <property type="entry name" value="Putative phosphatase, domain 2"/>
    <property type="match status" value="1"/>
</dbReference>
<dbReference type="Gene3D" id="3.40.50.1000">
    <property type="entry name" value="HAD superfamily/HAD-like"/>
    <property type="match status" value="1"/>
</dbReference>
<proteinExistence type="predicted"/>
<dbReference type="GO" id="GO:0006281">
    <property type="term" value="P:DNA repair"/>
    <property type="evidence" value="ECO:0007669"/>
    <property type="project" value="TreeGrafter"/>
</dbReference>
<dbReference type="InterPro" id="IPR036412">
    <property type="entry name" value="HAD-like_sf"/>
</dbReference>
<dbReference type="GO" id="GO:0008967">
    <property type="term" value="F:phosphoglycolate phosphatase activity"/>
    <property type="evidence" value="ECO:0007669"/>
    <property type="project" value="TreeGrafter"/>
</dbReference>
<dbReference type="InterPro" id="IPR023198">
    <property type="entry name" value="PGP-like_dom2"/>
</dbReference>
<dbReference type="PANTHER" id="PTHR43434">
    <property type="entry name" value="PHOSPHOGLYCOLATE PHOSPHATASE"/>
    <property type="match status" value="1"/>
</dbReference>
<dbReference type="STRING" id="1798697.A2373_02285"/>
<dbReference type="InterPro" id="IPR023214">
    <property type="entry name" value="HAD_sf"/>
</dbReference>
<dbReference type="InterPro" id="IPR006439">
    <property type="entry name" value="HAD-SF_hydro_IA"/>
</dbReference>
<dbReference type="AlphaFoldDB" id="A0A1F6NEI8"/>
<dbReference type="SFLD" id="SFLDG01129">
    <property type="entry name" value="C1.5:_HAD__Beta-PGM__Phosphata"/>
    <property type="match status" value="1"/>
</dbReference>
<dbReference type="EMBL" id="MFQS01000044">
    <property type="protein sequence ID" value="OGH82304.1"/>
    <property type="molecule type" value="Genomic_DNA"/>
</dbReference>
<dbReference type="Proteomes" id="UP000176300">
    <property type="component" value="Unassembled WGS sequence"/>
</dbReference>
<organism evidence="1 2">
    <name type="scientific">Candidatus Magasanikbacteria bacterium RIFOXYB1_FULL_40_15</name>
    <dbReference type="NCBI Taxonomy" id="1798697"/>
    <lineage>
        <taxon>Bacteria</taxon>
        <taxon>Candidatus Magasanikiibacteriota</taxon>
    </lineage>
</organism>
<dbReference type="SFLD" id="SFLDS00003">
    <property type="entry name" value="Haloacid_Dehalogenase"/>
    <property type="match status" value="1"/>
</dbReference>
<protein>
    <recommendedName>
        <fullName evidence="3">FCP1 homology domain-containing protein</fullName>
    </recommendedName>
</protein>
<evidence type="ECO:0008006" key="3">
    <source>
        <dbReference type="Google" id="ProtNLM"/>
    </source>
</evidence>
<gene>
    <name evidence="1" type="ORF">A2373_02285</name>
</gene>
<dbReference type="Pfam" id="PF13419">
    <property type="entry name" value="HAD_2"/>
    <property type="match status" value="1"/>
</dbReference>
<reference evidence="1 2" key="1">
    <citation type="journal article" date="2016" name="Nat. Commun.">
        <title>Thousands of microbial genomes shed light on interconnected biogeochemical processes in an aquifer system.</title>
        <authorList>
            <person name="Anantharaman K."/>
            <person name="Brown C.T."/>
            <person name="Hug L.A."/>
            <person name="Sharon I."/>
            <person name="Castelle C.J."/>
            <person name="Probst A.J."/>
            <person name="Thomas B.C."/>
            <person name="Singh A."/>
            <person name="Wilkins M.J."/>
            <person name="Karaoz U."/>
            <person name="Brodie E.L."/>
            <person name="Williams K.H."/>
            <person name="Hubbard S.S."/>
            <person name="Banfield J.F."/>
        </authorList>
    </citation>
    <scope>NUCLEOTIDE SEQUENCE [LARGE SCALE GENOMIC DNA]</scope>
</reference>